<feature type="non-terminal residue" evidence="1">
    <location>
        <position position="1"/>
    </location>
</feature>
<comment type="caution">
    <text evidence="1">The sequence shown here is derived from an EMBL/GenBank/DDBJ whole genome shotgun (WGS) entry which is preliminary data.</text>
</comment>
<dbReference type="EMBL" id="ASHM01109624">
    <property type="protein sequence ID" value="PNX69686.1"/>
    <property type="molecule type" value="Genomic_DNA"/>
</dbReference>
<reference evidence="1 2" key="1">
    <citation type="journal article" date="2014" name="Am. J. Bot.">
        <title>Genome assembly and annotation for red clover (Trifolium pratense; Fabaceae).</title>
        <authorList>
            <person name="Istvanek J."/>
            <person name="Jaros M."/>
            <person name="Krenek A."/>
            <person name="Repkova J."/>
        </authorList>
    </citation>
    <scope>NUCLEOTIDE SEQUENCE [LARGE SCALE GENOMIC DNA]</scope>
    <source>
        <strain evidence="2">cv. Tatra</strain>
        <tissue evidence="1">Young leaves</tissue>
    </source>
</reference>
<reference evidence="1 2" key="2">
    <citation type="journal article" date="2017" name="Front. Plant Sci.">
        <title>Gene Classification and Mining of Molecular Markers Useful in Red Clover (Trifolium pratense) Breeding.</title>
        <authorList>
            <person name="Istvanek J."/>
            <person name="Dluhosova J."/>
            <person name="Dluhos P."/>
            <person name="Patkova L."/>
            <person name="Nedelnik J."/>
            <person name="Repkova J."/>
        </authorList>
    </citation>
    <scope>NUCLEOTIDE SEQUENCE [LARGE SCALE GENOMIC DNA]</scope>
    <source>
        <strain evidence="2">cv. Tatra</strain>
        <tissue evidence="1">Young leaves</tissue>
    </source>
</reference>
<organism evidence="1 2">
    <name type="scientific">Trifolium pratense</name>
    <name type="common">Red clover</name>
    <dbReference type="NCBI Taxonomy" id="57577"/>
    <lineage>
        <taxon>Eukaryota</taxon>
        <taxon>Viridiplantae</taxon>
        <taxon>Streptophyta</taxon>
        <taxon>Embryophyta</taxon>
        <taxon>Tracheophyta</taxon>
        <taxon>Spermatophyta</taxon>
        <taxon>Magnoliopsida</taxon>
        <taxon>eudicotyledons</taxon>
        <taxon>Gunneridae</taxon>
        <taxon>Pentapetalae</taxon>
        <taxon>rosids</taxon>
        <taxon>fabids</taxon>
        <taxon>Fabales</taxon>
        <taxon>Fabaceae</taxon>
        <taxon>Papilionoideae</taxon>
        <taxon>50 kb inversion clade</taxon>
        <taxon>NPAAA clade</taxon>
        <taxon>Hologalegina</taxon>
        <taxon>IRL clade</taxon>
        <taxon>Trifolieae</taxon>
        <taxon>Trifolium</taxon>
    </lineage>
</organism>
<name>A0A2K3KTS7_TRIPR</name>
<evidence type="ECO:0000313" key="1">
    <source>
        <dbReference type="EMBL" id="PNX69686.1"/>
    </source>
</evidence>
<protein>
    <submittedName>
        <fullName evidence="1">Uncharacterized protein</fullName>
    </submittedName>
</protein>
<proteinExistence type="predicted"/>
<evidence type="ECO:0000313" key="2">
    <source>
        <dbReference type="Proteomes" id="UP000236291"/>
    </source>
</evidence>
<gene>
    <name evidence="1" type="ORF">L195_g056856</name>
</gene>
<sequence length="14" mass="1463">VEGLLSSEVLAAFK</sequence>
<accession>A0A2K3KTS7</accession>
<dbReference type="Proteomes" id="UP000236291">
    <property type="component" value="Unassembled WGS sequence"/>
</dbReference>